<dbReference type="Proteomes" id="UP000253729">
    <property type="component" value="Unassembled WGS sequence"/>
</dbReference>
<feature type="domain" description="Nephrocystin 3-like N-terminal" evidence="4">
    <location>
        <begin position="344"/>
        <end position="527"/>
    </location>
</feature>
<keyword evidence="1" id="KW-0677">Repeat</keyword>
<reference evidence="5 6" key="1">
    <citation type="submission" date="2018-07" db="EMBL/GenBank/DDBJ databases">
        <title>The genomes of Aspergillus section Nigri reveals drivers in fungal speciation.</title>
        <authorList>
            <consortium name="DOE Joint Genome Institute"/>
            <person name="Vesth T.C."/>
            <person name="Nybo J."/>
            <person name="Theobald S."/>
            <person name="Brandl J."/>
            <person name="Frisvad J.C."/>
            <person name="Nielsen K.F."/>
            <person name="Lyhne E.K."/>
            <person name="Kogle M.E."/>
            <person name="Kuo A."/>
            <person name="Riley R."/>
            <person name="Clum A."/>
            <person name="Nolan M."/>
            <person name="Lipzen A."/>
            <person name="Salamov A."/>
            <person name="Henrissat B."/>
            <person name="Wiebenga A."/>
            <person name="De vries R.P."/>
            <person name="Grigoriev I.V."/>
            <person name="Mortensen U.H."/>
            <person name="Andersen M.R."/>
            <person name="Baker S.E."/>
        </authorList>
    </citation>
    <scope>NUCLEOTIDE SEQUENCE [LARGE SCALE GENOMIC DNA]</scope>
    <source>
        <strain evidence="5 6">CBS 139.54b</strain>
    </source>
</reference>
<dbReference type="PANTHER" id="PTHR10039">
    <property type="entry name" value="AMELOGENIN"/>
    <property type="match status" value="1"/>
</dbReference>
<evidence type="ECO:0000256" key="2">
    <source>
        <dbReference type="SAM" id="MobiDB-lite"/>
    </source>
</evidence>
<sequence length="1694" mass="191372">MHFRKRLKDWTATLRPPRNSGLDVSQDTSTASVVSSQNNDISVPHACPSNVPNPIPLRLEGLWKKAYSDLQNKNPDLLAQYEKILLSNAELDDPNNENQRGNIDIDPRLETCVKRRFEAIEKLRCKIRIGGKEIEVKKQVRRVVGGILSVKDIITAAVSAEPHVSIAWAGVLFLLYPLAESFDQDEDAINGFQAVSDLMVRYAFLEKSQAKIYSNSSFTVADSGHDFANLIRSKTVELYVLILEYHMSLATHFDHAGFRRFLHDWTEIDKWHSMLKSITSLDESISQYLATFAGDDIQKILKELENSQRVVMDSLSVIKENVEETKQIELLKLLPLGTQTKILREIQTWVESPDDSQVFWLRGMAGTGKSTISRTFAAACQQGKSLIPNGPPLPVNVCLGASFFFDRTKPGRNSVEKLFPSISNKLAYSFPDSRDKICQAILDNQSIGNQNLHNQWSKLISEPLLTLDKELLLPVTLVLVLDALDESVSQDPKGAGEPAHDIGGVLRLITTAEKLQNIRLKIFLTSRPELRSQFYVSYKEANVHDFELRKIPVMSEGANLPKDDITFYLEHQVKRIVSQATVNYSESLAKSICWLSQDEERKVVRTLAEKSDGLFIYAATACRFLDGVDCDFDDLQARMREISGYSSEVDSPQDNLDQMYNQILTYSILYSSRKIKSEKKDFYELFERMIGAVVVLAEPLTIATLKDLLDLAGKEPKTRRLLNSLSSVISCGVSFGSPIQLLHMSFRDFLVGQPNRRCLYDEFCIDPRKAHRALFESCLKPLSSTLKQDICSLEDPSFLAKDIGSSLLDRHVPVSVRYASQYWSHHLQQAGIKLLDNDCVHEFFQKHFLCWLEVMSLLQMIPTAIVNTIQLESYFASLPRDGRAGHQDMVSDMKRFMLASKKEIENAPLQVYRSALIFAPKQSICRKTFQSLIPKTFSRLPKVKEKWDPLLQELDNRESSHCLAMSSDGKTLAVLCGYWKRYRIKLWNITTGTLLYTIDCGGWPEFIAFLPGDKHILSSGGLEGIRVWDIASGMLLRTILFGKKDASDGGLWGRAQRDSLSSRGCLAVVHPKKMTIGLTYAAQGTLKMIHVSTTVKTISWSADGPTLAIFLTNGSITFWDASESKFIQSLNHNSGIGEVKGLNMTFSATGELLTETLLEDCVLLQLWEWRTKTSLLKIIDDSLDWKDCQSLDSDTIMHFSPSEKAVTTWHRSTGLQRWDYETGQRLVKIPTPDSKARVTLSPSGKIFVVATAQADRTPITKLYDSATGECLTSLRGIKDDPSFVFNSEIRVLISADMKGIIRVWDLSSDLRSEQLAAPLKSDGRLILSHDHQFVLSASTNHIYLWKNRPGSLMRVVSRKDIEGLAEMFGQVLIRDYKGPILTNIQTAVQEMNTNQHLDDLFHGYFVDNQIKEISSNGRLLAKAWFSTESAHYDDDNFYITVRDVITGDVASAIPRGYNGDPYLSFSPDGRLLAIGHTDRDSKATTLEVWDVIEGDFRVQRDTGLREEFEAIKVHWSANGTKVAIDCPIPFWKQRNKARIFLYDLAKDNSVLLEYPGVSAALSPDQRLVATRDLDGRILYLWENVGNNLTLLGQHNDLNLKWSVVGSKMLKFEGDEVVITRENRIDVKSFLPKWDSRTSRQIQVKNGWIIYGSEKVLLPLQYRPHDVVVTKENVLVMRNESGEVTFWEFADEEED</sequence>
<dbReference type="Pfam" id="PF24883">
    <property type="entry name" value="NPHP3_N"/>
    <property type="match status" value="1"/>
</dbReference>
<name>A0A3F3PLX6_9EURO</name>
<feature type="compositionally biased region" description="Polar residues" evidence="2">
    <location>
        <begin position="22"/>
        <end position="31"/>
    </location>
</feature>
<dbReference type="InterPro" id="IPR001680">
    <property type="entry name" value="WD40_rpt"/>
</dbReference>
<dbReference type="Gene3D" id="2.130.10.10">
    <property type="entry name" value="YVTN repeat-like/Quinoprotein amine dehydrogenase"/>
    <property type="match status" value="4"/>
</dbReference>
<protein>
    <submittedName>
        <fullName evidence="5">Uncharacterized protein</fullName>
    </submittedName>
</protein>
<feature type="region of interest" description="Disordered" evidence="2">
    <location>
        <begin position="1"/>
        <end position="31"/>
    </location>
</feature>
<dbReference type="InterPro" id="IPR036322">
    <property type="entry name" value="WD40_repeat_dom_sf"/>
</dbReference>
<dbReference type="SUPFAM" id="SSF50978">
    <property type="entry name" value="WD40 repeat-like"/>
    <property type="match status" value="1"/>
</dbReference>
<dbReference type="InterPro" id="IPR015943">
    <property type="entry name" value="WD40/YVTN_repeat-like_dom_sf"/>
</dbReference>
<evidence type="ECO:0000259" key="4">
    <source>
        <dbReference type="Pfam" id="PF24883"/>
    </source>
</evidence>
<proteinExistence type="predicted"/>
<evidence type="ECO:0000259" key="3">
    <source>
        <dbReference type="Pfam" id="PF17100"/>
    </source>
</evidence>
<keyword evidence="6" id="KW-1185">Reference proteome</keyword>
<organism evidence="5 6">
    <name type="scientific">Aspergillus welwitschiae</name>
    <dbReference type="NCBI Taxonomy" id="1341132"/>
    <lineage>
        <taxon>Eukaryota</taxon>
        <taxon>Fungi</taxon>
        <taxon>Dikarya</taxon>
        <taxon>Ascomycota</taxon>
        <taxon>Pezizomycotina</taxon>
        <taxon>Eurotiomycetes</taxon>
        <taxon>Eurotiomycetidae</taxon>
        <taxon>Eurotiales</taxon>
        <taxon>Aspergillaceae</taxon>
        <taxon>Aspergillus</taxon>
        <taxon>Aspergillus subgen. Circumdati</taxon>
    </lineage>
</organism>
<dbReference type="EMBL" id="KZ852082">
    <property type="protein sequence ID" value="RDH27930.1"/>
    <property type="molecule type" value="Genomic_DNA"/>
</dbReference>
<dbReference type="Gene3D" id="3.40.50.300">
    <property type="entry name" value="P-loop containing nucleotide triphosphate hydrolases"/>
    <property type="match status" value="1"/>
</dbReference>
<evidence type="ECO:0000256" key="1">
    <source>
        <dbReference type="ARBA" id="ARBA00022737"/>
    </source>
</evidence>
<gene>
    <name evidence="5" type="ORF">BDQ94DRAFT_184211</name>
</gene>
<dbReference type="SUPFAM" id="SSF82171">
    <property type="entry name" value="DPP6 N-terminal domain-like"/>
    <property type="match status" value="1"/>
</dbReference>
<dbReference type="STRING" id="1341132.A0A3F3PLX6"/>
<dbReference type="GeneID" id="38142946"/>
<evidence type="ECO:0000313" key="5">
    <source>
        <dbReference type="EMBL" id="RDH27930.1"/>
    </source>
</evidence>
<evidence type="ECO:0000313" key="6">
    <source>
        <dbReference type="Proteomes" id="UP000253729"/>
    </source>
</evidence>
<dbReference type="RefSeq" id="XP_026620952.1">
    <property type="nucleotide sequence ID" value="XM_026774590.1"/>
</dbReference>
<dbReference type="InterPro" id="IPR027417">
    <property type="entry name" value="P-loop_NTPase"/>
</dbReference>
<dbReference type="InterPro" id="IPR056884">
    <property type="entry name" value="NPHP3-like_N"/>
</dbReference>
<dbReference type="SMART" id="SM00320">
    <property type="entry name" value="WD40"/>
    <property type="match status" value="5"/>
</dbReference>
<accession>A0A3F3PLX6</accession>
<dbReference type="PANTHER" id="PTHR10039:SF17">
    <property type="entry name" value="FUNGAL STAND N-TERMINAL GOODBYE DOMAIN-CONTAINING PROTEIN-RELATED"/>
    <property type="match status" value="1"/>
</dbReference>
<dbReference type="InterPro" id="IPR031359">
    <property type="entry name" value="NACHT_N"/>
</dbReference>
<dbReference type="Pfam" id="PF17100">
    <property type="entry name" value="NACHT_N"/>
    <property type="match status" value="1"/>
</dbReference>
<feature type="domain" description="NWD NACHT-NTPase N-terminal" evidence="3">
    <location>
        <begin position="61"/>
        <end position="286"/>
    </location>
</feature>